<dbReference type="PANTHER" id="PTHR43130">
    <property type="entry name" value="ARAC-FAMILY TRANSCRIPTIONAL REGULATOR"/>
    <property type="match status" value="1"/>
</dbReference>
<gene>
    <name evidence="5" type="primary">cdhR_1</name>
    <name evidence="5" type="ORF">LMG23994_01039</name>
</gene>
<dbReference type="PROSITE" id="PS00041">
    <property type="entry name" value="HTH_ARAC_FAMILY_1"/>
    <property type="match status" value="1"/>
</dbReference>
<dbReference type="Pfam" id="PF12833">
    <property type="entry name" value="HTH_18"/>
    <property type="match status" value="1"/>
</dbReference>
<dbReference type="InterPro" id="IPR009057">
    <property type="entry name" value="Homeodomain-like_sf"/>
</dbReference>
<protein>
    <submittedName>
        <fullName evidence="5">HTH-type transcriptional regulator CdhR</fullName>
    </submittedName>
</protein>
<evidence type="ECO:0000256" key="3">
    <source>
        <dbReference type="ARBA" id="ARBA00023163"/>
    </source>
</evidence>
<keyword evidence="1" id="KW-0805">Transcription regulation</keyword>
<dbReference type="SUPFAM" id="SSF52317">
    <property type="entry name" value="Class I glutamine amidotransferase-like"/>
    <property type="match status" value="1"/>
</dbReference>
<dbReference type="PANTHER" id="PTHR43130:SF3">
    <property type="entry name" value="HTH-TYPE TRANSCRIPTIONAL REGULATOR RV1931C"/>
    <property type="match status" value="1"/>
</dbReference>
<feature type="domain" description="HTH araC/xylS-type" evidence="4">
    <location>
        <begin position="212"/>
        <end position="310"/>
    </location>
</feature>
<sequence length="320" mass="35193">MHRIGYLLADGFQIMALGTQAVFEFANATVSEPFYSVENFSTAGGQVTSSLGMTLGTRRPGPRDLIDTWMVIGVTDPVASRPAPEELAFLRDTAPRARRIAGLCTGGFVLAEAGLLAGRRATTHWAFARDMRQRHPDIEVEEDRIFIVDGAVWTSAGMTAAFDLALAMVERDLGAAVARSVAHKLVMHQRRSGGQSQHSEMLDLSPKSDRIQHALNYARQHLSEPLTVDALAQSANLSPRQFSRAFMQETGKSPAKAVEGLRLEAARLMIEQSRHPLEVVARETGFRDRRHLREAFLRGFGVPPQAVRREARGGAELAER</sequence>
<dbReference type="SUPFAM" id="SSF46689">
    <property type="entry name" value="Homeodomain-like"/>
    <property type="match status" value="2"/>
</dbReference>
<accession>A0ABM8WIF3</accession>
<evidence type="ECO:0000313" key="6">
    <source>
        <dbReference type="Proteomes" id="UP000701702"/>
    </source>
</evidence>
<evidence type="ECO:0000313" key="5">
    <source>
        <dbReference type="EMBL" id="CAG9166920.1"/>
    </source>
</evidence>
<organism evidence="5 6">
    <name type="scientific">Cupriavidus pinatubonensis</name>
    <dbReference type="NCBI Taxonomy" id="248026"/>
    <lineage>
        <taxon>Bacteria</taxon>
        <taxon>Pseudomonadati</taxon>
        <taxon>Pseudomonadota</taxon>
        <taxon>Betaproteobacteria</taxon>
        <taxon>Burkholderiales</taxon>
        <taxon>Burkholderiaceae</taxon>
        <taxon>Cupriavidus</taxon>
    </lineage>
</organism>
<dbReference type="Pfam" id="PF01965">
    <property type="entry name" value="DJ-1_PfpI"/>
    <property type="match status" value="1"/>
</dbReference>
<dbReference type="Proteomes" id="UP000701702">
    <property type="component" value="Unassembled WGS sequence"/>
</dbReference>
<reference evidence="5 6" key="1">
    <citation type="submission" date="2021-08" db="EMBL/GenBank/DDBJ databases">
        <authorList>
            <person name="Peeters C."/>
        </authorList>
    </citation>
    <scope>NUCLEOTIDE SEQUENCE [LARGE SCALE GENOMIC DNA]</scope>
    <source>
        <strain evidence="5 6">LMG 23994</strain>
    </source>
</reference>
<proteinExistence type="predicted"/>
<dbReference type="InterPro" id="IPR052158">
    <property type="entry name" value="INH-QAR"/>
</dbReference>
<keyword evidence="3" id="KW-0804">Transcription</keyword>
<dbReference type="CDD" id="cd03137">
    <property type="entry name" value="GATase1_AraC_1"/>
    <property type="match status" value="1"/>
</dbReference>
<keyword evidence="6" id="KW-1185">Reference proteome</keyword>
<evidence type="ECO:0000259" key="4">
    <source>
        <dbReference type="PROSITE" id="PS01124"/>
    </source>
</evidence>
<evidence type="ECO:0000256" key="2">
    <source>
        <dbReference type="ARBA" id="ARBA00023125"/>
    </source>
</evidence>
<dbReference type="Gene3D" id="1.10.10.60">
    <property type="entry name" value="Homeodomain-like"/>
    <property type="match status" value="1"/>
</dbReference>
<dbReference type="RefSeq" id="WP_224000383.1">
    <property type="nucleotide sequence ID" value="NZ_CAJZAF010000004.1"/>
</dbReference>
<dbReference type="Gene3D" id="3.40.50.880">
    <property type="match status" value="1"/>
</dbReference>
<dbReference type="InterPro" id="IPR002818">
    <property type="entry name" value="DJ-1/PfpI"/>
</dbReference>
<dbReference type="PROSITE" id="PS01124">
    <property type="entry name" value="HTH_ARAC_FAMILY_2"/>
    <property type="match status" value="1"/>
</dbReference>
<dbReference type="EMBL" id="CAJZAF010000004">
    <property type="protein sequence ID" value="CAG9166920.1"/>
    <property type="molecule type" value="Genomic_DNA"/>
</dbReference>
<dbReference type="InterPro" id="IPR018060">
    <property type="entry name" value="HTH_AraC"/>
</dbReference>
<name>A0ABM8WIF3_9BURK</name>
<dbReference type="SMART" id="SM00342">
    <property type="entry name" value="HTH_ARAC"/>
    <property type="match status" value="1"/>
</dbReference>
<dbReference type="InterPro" id="IPR029062">
    <property type="entry name" value="Class_I_gatase-like"/>
</dbReference>
<dbReference type="InterPro" id="IPR018062">
    <property type="entry name" value="HTH_AraC-typ_CS"/>
</dbReference>
<comment type="caution">
    <text evidence="5">The sequence shown here is derived from an EMBL/GenBank/DDBJ whole genome shotgun (WGS) entry which is preliminary data.</text>
</comment>
<evidence type="ECO:0000256" key="1">
    <source>
        <dbReference type="ARBA" id="ARBA00023015"/>
    </source>
</evidence>
<keyword evidence="2" id="KW-0238">DNA-binding</keyword>